<reference evidence="1 2" key="1">
    <citation type="submission" date="2020-10" db="EMBL/GenBank/DDBJ databases">
        <title>Connecting structure to function with the recovery of over 1000 high-quality activated sludge metagenome-assembled genomes encoding full-length rRNA genes using long-read sequencing.</title>
        <authorList>
            <person name="Singleton C.M."/>
            <person name="Petriglieri F."/>
            <person name="Kristensen J.M."/>
            <person name="Kirkegaard R.H."/>
            <person name="Michaelsen T.Y."/>
            <person name="Andersen M.H."/>
            <person name="Karst S.M."/>
            <person name="Dueholm M.S."/>
            <person name="Nielsen P.H."/>
            <person name="Albertsen M."/>
        </authorList>
    </citation>
    <scope>NUCLEOTIDE SEQUENCE [LARGE SCALE GENOMIC DNA]</scope>
    <source>
        <strain evidence="1">Fred_18-Q3-R57-64_BAT3C.720</strain>
    </source>
</reference>
<accession>A0A935T636</accession>
<organism evidence="1 2">
    <name type="scientific">Candidatus Accumulibacter affinis</name>
    <dbReference type="NCBI Taxonomy" id="2954384"/>
    <lineage>
        <taxon>Bacteria</taxon>
        <taxon>Pseudomonadati</taxon>
        <taxon>Pseudomonadota</taxon>
        <taxon>Betaproteobacteria</taxon>
        <taxon>Candidatus Accumulibacter</taxon>
    </lineage>
</organism>
<dbReference type="Proteomes" id="UP000706151">
    <property type="component" value="Unassembled WGS sequence"/>
</dbReference>
<dbReference type="Gene3D" id="3.10.450.50">
    <property type="match status" value="1"/>
</dbReference>
<dbReference type="PIRSF" id="PIRSF028288">
    <property type="entry name" value="UCP028288"/>
    <property type="match status" value="1"/>
</dbReference>
<proteinExistence type="predicted"/>
<dbReference type="InterPro" id="IPR016878">
    <property type="entry name" value="MICAH-like"/>
</dbReference>
<comment type="caution">
    <text evidence="1">The sequence shown here is derived from an EMBL/GenBank/DDBJ whole genome shotgun (WGS) entry which is preliminary data.</text>
</comment>
<name>A0A935T636_9PROT</name>
<dbReference type="EMBL" id="JADJOT010000002">
    <property type="protein sequence ID" value="MBK7952911.1"/>
    <property type="molecule type" value="Genomic_DNA"/>
</dbReference>
<evidence type="ECO:0008006" key="3">
    <source>
        <dbReference type="Google" id="ProtNLM"/>
    </source>
</evidence>
<gene>
    <name evidence="1" type="ORF">IPK02_02475</name>
</gene>
<evidence type="ECO:0000313" key="2">
    <source>
        <dbReference type="Proteomes" id="UP000706151"/>
    </source>
</evidence>
<evidence type="ECO:0000313" key="1">
    <source>
        <dbReference type="EMBL" id="MBK7952911.1"/>
    </source>
</evidence>
<dbReference type="AlphaFoldDB" id="A0A935T636"/>
<sequence>MAAARAPITVQEVNDAQQGWCNALLSIAKAHAEGKDYQSIATAVLSNNYNYDNGTVLFNPTLTHGAQNFRLDKEGAAAYFIGGNPKYPNDEGFALKPWVSCSYTNAGNNAGVLIEGEVAATMGNVILIDNQGKETTVDKFFAFKRGTDGKLRIIVHKSSLPFNPS</sequence>
<protein>
    <recommendedName>
        <fullName evidence="3">Phosphoribosyl-AMP cyclohydrolase</fullName>
    </recommendedName>
</protein>